<organism evidence="8 9">
    <name type="scientific">Candidatus Kaiserbacteria bacterium GW2011_GWA2_49_19</name>
    <dbReference type="NCBI Taxonomy" id="1618669"/>
    <lineage>
        <taxon>Bacteria</taxon>
        <taxon>Candidatus Kaiseribacteriota</taxon>
    </lineage>
</organism>
<dbReference type="InterPro" id="IPR004838">
    <property type="entry name" value="NHTrfase_class1_PyrdxlP-BS"/>
</dbReference>
<gene>
    <name evidence="8" type="ORF">UY44_C0015G0022</name>
</gene>
<comment type="caution">
    <text evidence="8">The sequence shown here is derived from an EMBL/GenBank/DDBJ whole genome shotgun (WGS) entry which is preliminary data.</text>
</comment>
<dbReference type="InterPro" id="IPR015421">
    <property type="entry name" value="PyrdxlP-dep_Trfase_major"/>
</dbReference>
<protein>
    <recommendedName>
        <fullName evidence="6">Aminotransferase</fullName>
        <ecNumber evidence="6">2.6.1.-</ecNumber>
    </recommendedName>
</protein>
<keyword evidence="5" id="KW-0663">Pyridoxal phosphate</keyword>
<dbReference type="EMBL" id="LCPZ01000015">
    <property type="protein sequence ID" value="KKW08206.1"/>
    <property type="molecule type" value="Genomic_DNA"/>
</dbReference>
<evidence type="ECO:0000256" key="1">
    <source>
        <dbReference type="ARBA" id="ARBA00001933"/>
    </source>
</evidence>
<name>A0A0G1VP19_9BACT</name>
<dbReference type="GO" id="GO:0030170">
    <property type="term" value="F:pyridoxal phosphate binding"/>
    <property type="evidence" value="ECO:0007669"/>
    <property type="project" value="InterPro"/>
</dbReference>
<feature type="domain" description="Aminotransferase class I/classII large" evidence="7">
    <location>
        <begin position="191"/>
        <end position="518"/>
    </location>
</feature>
<keyword evidence="3 6" id="KW-0032">Aminotransferase</keyword>
<evidence type="ECO:0000256" key="4">
    <source>
        <dbReference type="ARBA" id="ARBA00022679"/>
    </source>
</evidence>
<dbReference type="CDD" id="cd00609">
    <property type="entry name" value="AAT_like"/>
    <property type="match status" value="1"/>
</dbReference>
<evidence type="ECO:0000259" key="7">
    <source>
        <dbReference type="Pfam" id="PF00155"/>
    </source>
</evidence>
<dbReference type="PANTHER" id="PTHR46383:SF1">
    <property type="entry name" value="ASPARTATE AMINOTRANSFERASE"/>
    <property type="match status" value="1"/>
</dbReference>
<proteinExistence type="inferred from homology"/>
<dbReference type="InterPro" id="IPR004839">
    <property type="entry name" value="Aminotransferase_I/II_large"/>
</dbReference>
<sequence>MASRTAESLVAGTSYLLLPTTSVAVDFADVFVDSACGKDVLKDCSVKYEPAPRTMIAINSAVYFFIYAKSLPKAEILNACDATAIHGLLLGNTRFLKTGLALARRSSLRRRLTKFYRCGTVGESNPNFHRKQSWDYTHAARRHKWISVRTGVTVPVKMFWCQSMLPMVQCDIMSKLIPGPSFFIGKGDDTDLISFGSGQPDLPPPPEAFNALKKYKGFKYGLIQGEENLRTRLAEEYPGAKPEHFVITNGASEAIDLVMRSISKQGGKVLLPRPYYYSYPHVVSYSGMVPEYYDLAEGGKIDYAQFADIAPGCRAVLINSPSNPTGTVQEIKTLKKIEALCDRLGLYIISDEVYKDLIYDRKNYLLHGKHVVTVNSFSKTFAMCGFRVGYVYSQDAELVSSIVEMKNHTSMNTSVAAQFMALAAMRAPASYVEKHVKIWKERRDMLYAGMLELGLELWKPEGAFYVLPKLKNSGRVVSDLYYKYRMITYDGAWFGAPDHVRFSYALDVSKIKEGLRRLKKFLDTEYKKY</sequence>
<evidence type="ECO:0000313" key="9">
    <source>
        <dbReference type="Proteomes" id="UP000033965"/>
    </source>
</evidence>
<keyword evidence="4 6" id="KW-0808">Transferase</keyword>
<evidence type="ECO:0000313" key="8">
    <source>
        <dbReference type="EMBL" id="KKW08206.1"/>
    </source>
</evidence>
<dbReference type="Proteomes" id="UP000033965">
    <property type="component" value="Unassembled WGS sequence"/>
</dbReference>
<comment type="similarity">
    <text evidence="2 6">Belongs to the class-I pyridoxal-phosphate-dependent aminotransferase family.</text>
</comment>
<dbReference type="Gene3D" id="3.40.640.10">
    <property type="entry name" value="Type I PLP-dependent aspartate aminotransferase-like (Major domain)"/>
    <property type="match status" value="1"/>
</dbReference>
<dbReference type="PROSITE" id="PS00105">
    <property type="entry name" value="AA_TRANSFER_CLASS_1"/>
    <property type="match status" value="1"/>
</dbReference>
<accession>A0A0G1VP19</accession>
<evidence type="ECO:0000256" key="5">
    <source>
        <dbReference type="ARBA" id="ARBA00022898"/>
    </source>
</evidence>
<evidence type="ECO:0000256" key="6">
    <source>
        <dbReference type="RuleBase" id="RU000481"/>
    </source>
</evidence>
<reference evidence="8 9" key="1">
    <citation type="journal article" date="2015" name="Nature">
        <title>rRNA introns, odd ribosomes, and small enigmatic genomes across a large radiation of phyla.</title>
        <authorList>
            <person name="Brown C.T."/>
            <person name="Hug L.A."/>
            <person name="Thomas B.C."/>
            <person name="Sharon I."/>
            <person name="Castelle C.J."/>
            <person name="Singh A."/>
            <person name="Wilkins M.J."/>
            <person name="Williams K.H."/>
            <person name="Banfield J.F."/>
        </authorList>
    </citation>
    <scope>NUCLEOTIDE SEQUENCE [LARGE SCALE GENOMIC DNA]</scope>
</reference>
<dbReference type="GO" id="GO:0008483">
    <property type="term" value="F:transaminase activity"/>
    <property type="evidence" value="ECO:0007669"/>
    <property type="project" value="UniProtKB-KW"/>
</dbReference>
<evidence type="ECO:0000256" key="2">
    <source>
        <dbReference type="ARBA" id="ARBA00007441"/>
    </source>
</evidence>
<dbReference type="AlphaFoldDB" id="A0A0G1VP19"/>
<evidence type="ECO:0000256" key="3">
    <source>
        <dbReference type="ARBA" id="ARBA00022576"/>
    </source>
</evidence>
<dbReference type="SUPFAM" id="SSF53383">
    <property type="entry name" value="PLP-dependent transferases"/>
    <property type="match status" value="1"/>
</dbReference>
<dbReference type="InterPro" id="IPR050596">
    <property type="entry name" value="AspAT/PAT-like"/>
</dbReference>
<dbReference type="GO" id="GO:0006520">
    <property type="term" value="P:amino acid metabolic process"/>
    <property type="evidence" value="ECO:0007669"/>
    <property type="project" value="InterPro"/>
</dbReference>
<dbReference type="InterPro" id="IPR015424">
    <property type="entry name" value="PyrdxlP-dep_Trfase"/>
</dbReference>
<dbReference type="Pfam" id="PF00155">
    <property type="entry name" value="Aminotran_1_2"/>
    <property type="match status" value="1"/>
</dbReference>
<comment type="cofactor">
    <cofactor evidence="1 6">
        <name>pyridoxal 5'-phosphate</name>
        <dbReference type="ChEBI" id="CHEBI:597326"/>
    </cofactor>
</comment>
<dbReference type="PANTHER" id="PTHR46383">
    <property type="entry name" value="ASPARTATE AMINOTRANSFERASE"/>
    <property type="match status" value="1"/>
</dbReference>
<dbReference type="EC" id="2.6.1.-" evidence="6"/>